<accession>A0ABR3VFE9</accession>
<keyword evidence="2" id="KW-1185">Reference proteome</keyword>
<dbReference type="Proteomes" id="UP001583172">
    <property type="component" value="Unassembled WGS sequence"/>
</dbReference>
<evidence type="ECO:0000313" key="1">
    <source>
        <dbReference type="EMBL" id="KAL1840018.1"/>
    </source>
</evidence>
<comment type="caution">
    <text evidence="1">The sequence shown here is derived from an EMBL/GenBank/DDBJ whole genome shotgun (WGS) entry which is preliminary data.</text>
</comment>
<name>A0ABR3VFE9_HUMIN</name>
<dbReference type="EMBL" id="JAZGSY010000131">
    <property type="protein sequence ID" value="KAL1840018.1"/>
    <property type="molecule type" value="Genomic_DNA"/>
</dbReference>
<gene>
    <name evidence="1" type="ORF">VTJ49DRAFT_935</name>
</gene>
<reference evidence="1 2" key="1">
    <citation type="journal article" date="2024" name="Commun. Biol.">
        <title>Comparative genomic analysis of thermophilic fungi reveals convergent evolutionary adaptations and gene losses.</title>
        <authorList>
            <person name="Steindorff A.S."/>
            <person name="Aguilar-Pontes M.V."/>
            <person name="Robinson A.J."/>
            <person name="Andreopoulos B."/>
            <person name="LaButti K."/>
            <person name="Kuo A."/>
            <person name="Mondo S."/>
            <person name="Riley R."/>
            <person name="Otillar R."/>
            <person name="Haridas S."/>
            <person name="Lipzen A."/>
            <person name="Grimwood J."/>
            <person name="Schmutz J."/>
            <person name="Clum A."/>
            <person name="Reid I.D."/>
            <person name="Moisan M.C."/>
            <person name="Butler G."/>
            <person name="Nguyen T.T.M."/>
            <person name="Dewar K."/>
            <person name="Conant G."/>
            <person name="Drula E."/>
            <person name="Henrissat B."/>
            <person name="Hansel C."/>
            <person name="Singer S."/>
            <person name="Hutchinson M.I."/>
            <person name="de Vries R.P."/>
            <person name="Natvig D.O."/>
            <person name="Powell A.J."/>
            <person name="Tsang A."/>
            <person name="Grigoriev I.V."/>
        </authorList>
    </citation>
    <scope>NUCLEOTIDE SEQUENCE [LARGE SCALE GENOMIC DNA]</scope>
    <source>
        <strain evidence="1 2">CBS 620.91</strain>
    </source>
</reference>
<sequence>MDEPHSFTDSDSLVPHIEDKMSGDWLEGEEWHANHGQHSSCTHPEFLRRSSSFAHVATPSVTMFPISEIINPRVSFAKMTESETVT</sequence>
<evidence type="ECO:0000313" key="2">
    <source>
        <dbReference type="Proteomes" id="UP001583172"/>
    </source>
</evidence>
<organism evidence="1 2">
    <name type="scientific">Humicola insolens</name>
    <name type="common">Soft-rot fungus</name>
    <dbReference type="NCBI Taxonomy" id="85995"/>
    <lineage>
        <taxon>Eukaryota</taxon>
        <taxon>Fungi</taxon>
        <taxon>Dikarya</taxon>
        <taxon>Ascomycota</taxon>
        <taxon>Pezizomycotina</taxon>
        <taxon>Sordariomycetes</taxon>
        <taxon>Sordariomycetidae</taxon>
        <taxon>Sordariales</taxon>
        <taxon>Chaetomiaceae</taxon>
        <taxon>Mycothermus</taxon>
    </lineage>
</organism>
<protein>
    <submittedName>
        <fullName evidence="1">Uncharacterized protein</fullName>
    </submittedName>
</protein>
<proteinExistence type="predicted"/>